<dbReference type="Pfam" id="PF13302">
    <property type="entry name" value="Acetyltransf_3"/>
    <property type="match status" value="1"/>
</dbReference>
<dbReference type="GO" id="GO:0016747">
    <property type="term" value="F:acyltransferase activity, transferring groups other than amino-acyl groups"/>
    <property type="evidence" value="ECO:0007669"/>
    <property type="project" value="InterPro"/>
</dbReference>
<protein>
    <submittedName>
        <fullName evidence="5">GNAT family N-acetyltransferase</fullName>
    </submittedName>
</protein>
<evidence type="ECO:0000256" key="2">
    <source>
        <dbReference type="ARBA" id="ARBA00023315"/>
    </source>
</evidence>
<dbReference type="InterPro" id="IPR051531">
    <property type="entry name" value="N-acetyltransferase"/>
</dbReference>
<keyword evidence="2" id="KW-0012">Acyltransferase</keyword>
<dbReference type="SUPFAM" id="SSF55729">
    <property type="entry name" value="Acyl-CoA N-acyltransferases (Nat)"/>
    <property type="match status" value="1"/>
</dbReference>
<name>A0A5C8V606_9FLAO</name>
<gene>
    <name evidence="5" type="ORF">FVB32_04240</name>
</gene>
<proteinExistence type="inferred from homology"/>
<dbReference type="EMBL" id="VRUR01000001">
    <property type="protein sequence ID" value="TXN37504.1"/>
    <property type="molecule type" value="Genomic_DNA"/>
</dbReference>
<dbReference type="InterPro" id="IPR016181">
    <property type="entry name" value="Acyl_CoA_acyltransferase"/>
</dbReference>
<evidence type="ECO:0000313" key="6">
    <source>
        <dbReference type="Proteomes" id="UP000321456"/>
    </source>
</evidence>
<feature type="domain" description="N-acetyltransferase" evidence="4">
    <location>
        <begin position="12"/>
        <end position="150"/>
    </location>
</feature>
<dbReference type="PANTHER" id="PTHR43792">
    <property type="entry name" value="GNAT FAMILY, PUTATIVE (AFU_ORTHOLOGUE AFUA_3G00765)-RELATED-RELATED"/>
    <property type="match status" value="1"/>
</dbReference>
<dbReference type="AlphaFoldDB" id="A0A5C8V606"/>
<dbReference type="PANTHER" id="PTHR43792:SF8">
    <property type="entry name" value="[RIBOSOMAL PROTEIN US5]-ALANINE N-ACETYLTRANSFERASE"/>
    <property type="match status" value="1"/>
</dbReference>
<organism evidence="5 6">
    <name type="scientific">Flagellimonas hymeniacidonis</name>
    <dbReference type="NCBI Taxonomy" id="2603628"/>
    <lineage>
        <taxon>Bacteria</taxon>
        <taxon>Pseudomonadati</taxon>
        <taxon>Bacteroidota</taxon>
        <taxon>Flavobacteriia</taxon>
        <taxon>Flavobacteriales</taxon>
        <taxon>Flavobacteriaceae</taxon>
        <taxon>Flagellimonas</taxon>
    </lineage>
</organism>
<keyword evidence="6" id="KW-1185">Reference proteome</keyword>
<dbReference type="RefSeq" id="WP_147741492.1">
    <property type="nucleotide sequence ID" value="NZ_VRUR01000001.1"/>
</dbReference>
<sequence length="180" mass="21146">MQIDFENYSISHIQEKDAWRLCDFMVSNSERFKAFFSQTLQQTLTPTLAELFVAKKIKQYMAQEEFLFTIKENTNRTIIGLIYVKELHKVTYQGELAYCIGYQYEGKGIITRSIKKLIPWCFDEAGLRTLQIIVHHSNLASKKIAENNGFIWKQTLPKEYTRSNGEVLDMELYELEKPKN</sequence>
<dbReference type="Proteomes" id="UP000321456">
    <property type="component" value="Unassembled WGS sequence"/>
</dbReference>
<evidence type="ECO:0000313" key="5">
    <source>
        <dbReference type="EMBL" id="TXN37504.1"/>
    </source>
</evidence>
<evidence type="ECO:0000256" key="3">
    <source>
        <dbReference type="ARBA" id="ARBA00038502"/>
    </source>
</evidence>
<evidence type="ECO:0000256" key="1">
    <source>
        <dbReference type="ARBA" id="ARBA00022679"/>
    </source>
</evidence>
<dbReference type="Gene3D" id="3.40.630.30">
    <property type="match status" value="1"/>
</dbReference>
<dbReference type="InterPro" id="IPR000182">
    <property type="entry name" value="GNAT_dom"/>
</dbReference>
<comment type="caution">
    <text evidence="5">The sequence shown here is derived from an EMBL/GenBank/DDBJ whole genome shotgun (WGS) entry which is preliminary data.</text>
</comment>
<reference evidence="5 6" key="1">
    <citation type="submission" date="2019-08" db="EMBL/GenBank/DDBJ databases">
        <title>Professor.</title>
        <authorList>
            <person name="Park J.S."/>
        </authorList>
    </citation>
    <scope>NUCLEOTIDE SEQUENCE [LARGE SCALE GENOMIC DNA]</scope>
    <source>
        <strain evidence="5 6">176CP5-101</strain>
    </source>
</reference>
<keyword evidence="1 5" id="KW-0808">Transferase</keyword>
<accession>A0A5C8V606</accession>
<evidence type="ECO:0000259" key="4">
    <source>
        <dbReference type="Pfam" id="PF13302"/>
    </source>
</evidence>
<comment type="similarity">
    <text evidence="3">Belongs to the acetyltransferase family. RimJ subfamily.</text>
</comment>